<dbReference type="SMART" id="SM00387">
    <property type="entry name" value="HATPase_c"/>
    <property type="match status" value="1"/>
</dbReference>
<dbReference type="Pfam" id="PF07730">
    <property type="entry name" value="HisKA_3"/>
    <property type="match status" value="1"/>
</dbReference>
<dbReference type="PANTHER" id="PTHR24421">
    <property type="entry name" value="NITRATE/NITRITE SENSOR PROTEIN NARX-RELATED"/>
    <property type="match status" value="1"/>
</dbReference>
<evidence type="ECO:0000256" key="7">
    <source>
        <dbReference type="ARBA" id="ARBA00023012"/>
    </source>
</evidence>
<organism evidence="10 11">
    <name type="scientific">Paenibacillus crassostreae</name>
    <dbReference type="NCBI Taxonomy" id="1763538"/>
    <lineage>
        <taxon>Bacteria</taxon>
        <taxon>Bacillati</taxon>
        <taxon>Bacillota</taxon>
        <taxon>Bacilli</taxon>
        <taxon>Bacillales</taxon>
        <taxon>Paenibacillaceae</taxon>
        <taxon>Paenibacillus</taxon>
    </lineage>
</organism>
<keyword evidence="8" id="KW-1133">Transmembrane helix</keyword>
<keyword evidence="3" id="KW-0808">Transferase</keyword>
<dbReference type="SUPFAM" id="SSF55874">
    <property type="entry name" value="ATPase domain of HSP90 chaperone/DNA topoisomerase II/histidine kinase"/>
    <property type="match status" value="1"/>
</dbReference>
<dbReference type="AlphaFoldDB" id="A0A167EV89"/>
<dbReference type="PROSITE" id="PS50109">
    <property type="entry name" value="HIS_KIN"/>
    <property type="match status" value="1"/>
</dbReference>
<dbReference type="Pfam" id="PF02518">
    <property type="entry name" value="HATPase_c"/>
    <property type="match status" value="1"/>
</dbReference>
<feature type="domain" description="Histidine kinase" evidence="9">
    <location>
        <begin position="684"/>
        <end position="773"/>
    </location>
</feature>
<evidence type="ECO:0000256" key="1">
    <source>
        <dbReference type="ARBA" id="ARBA00000085"/>
    </source>
</evidence>
<protein>
    <recommendedName>
        <fullName evidence="2">histidine kinase</fullName>
        <ecNumber evidence="2">2.7.13.3</ecNumber>
    </recommendedName>
</protein>
<comment type="catalytic activity">
    <reaction evidence="1">
        <text>ATP + protein L-histidine = ADP + protein N-phospho-L-histidine.</text>
        <dbReference type="EC" id="2.7.13.3"/>
    </reaction>
</comment>
<keyword evidence="8" id="KW-0472">Membrane</keyword>
<dbReference type="InterPro" id="IPR003594">
    <property type="entry name" value="HATPase_dom"/>
</dbReference>
<comment type="caution">
    <text evidence="10">The sequence shown here is derived from an EMBL/GenBank/DDBJ whole genome shotgun (WGS) entry which is preliminary data.</text>
</comment>
<reference evidence="10 11" key="1">
    <citation type="submission" date="2016-02" db="EMBL/GenBank/DDBJ databases">
        <title>Paenibacillus sp. LPB0068, isolated from Crassostrea gigas.</title>
        <authorList>
            <person name="Shin S.-K."/>
            <person name="Yi H."/>
        </authorList>
    </citation>
    <scope>NUCLEOTIDE SEQUENCE [LARGE SCALE GENOMIC DNA]</scope>
    <source>
        <strain evidence="10 11">LPB0068</strain>
    </source>
</reference>
<dbReference type="InterPro" id="IPR036890">
    <property type="entry name" value="HATPase_C_sf"/>
</dbReference>
<sequence length="793" mass="91142">MLNKLRVTVFGLLIIVLTSYLSYSILNYQVIGVTVSEDEMGQYIVTEVSEEDWGYGRILVGDVITKIDSQPTSSNFTVRKYSHIEAASAIQLIRVEQDGAKQFSLSVEEGIPTDKVIFHFVLPISAMILLSGFSVLVYLKKKDDQAADYLILFFLSIGLAYLSAFSSGRLNPVGQLSLSVTFMLVPVFFMQFMNQYLKRYGEWFVSRGLLKVLYTSIAIILFYLQGKVLTGYHPIYQYASLLMMLFFVITNVYIVYKLIRKYINHRNDNLRSLFKFSLIGQAVGFLPFLLLYAIPSLMGVVLVPAELTAIFLLAIPIVYMYMFMTKQLFDVDFLLNRFFYYVLIAFIPTLIITGLAVLIMSHDNYSWVKWVQMFLTVYMMITLFLFGKEFADIRLRPRFNKDLYNFQGSLDRFSKRISRVMKRADLEKVLEQEILSILPVKQIAFLELNIDKEGHHSSVNANLEKVNLELIEALQTSTQRLSIGMTLSVPQGLCIVIGYKSSTYHVLWIDDKENQTKFNVDELGWLNTLANYSAIVYENLYLIEGLLSDLELEIQKQKGASPWVLRLIFNLSENERRRLASDLHDSALQDQLIWYRRLEEAMKSSIMPSDLYSEMDTIREGLLDVIHQIRETCNELRPPLLKEMGIIEALERLFEEAQMRSNFAIDFKVKPFLEELSDEQILAVYRMVQELLRNASKHAGASSVLIELEQNDVIRLYYKDNGIGMDLREFDNSFQHMGLAGIQERVRSLEGDIYFRSEVGAGFEVLITLPMETELGHIQMSEGGDVDDTNLVS</sequence>
<feature type="transmembrane region" description="Helical" evidence="8">
    <location>
        <begin position="116"/>
        <end position="139"/>
    </location>
</feature>
<evidence type="ECO:0000259" key="9">
    <source>
        <dbReference type="PROSITE" id="PS50109"/>
    </source>
</evidence>
<keyword evidence="5" id="KW-0418">Kinase</keyword>
<gene>
    <name evidence="10" type="ORF">PNBC_07720</name>
</gene>
<dbReference type="GO" id="GO:0005524">
    <property type="term" value="F:ATP binding"/>
    <property type="evidence" value="ECO:0007669"/>
    <property type="project" value="UniProtKB-KW"/>
</dbReference>
<feature type="transmembrane region" description="Helical" evidence="8">
    <location>
        <begin position="300"/>
        <end position="322"/>
    </location>
</feature>
<dbReference type="InterPro" id="IPR011712">
    <property type="entry name" value="Sig_transdc_His_kin_sub3_dim/P"/>
</dbReference>
<dbReference type="EC" id="2.7.13.3" evidence="2"/>
<evidence type="ECO:0000256" key="5">
    <source>
        <dbReference type="ARBA" id="ARBA00022777"/>
    </source>
</evidence>
<evidence type="ECO:0000256" key="2">
    <source>
        <dbReference type="ARBA" id="ARBA00012438"/>
    </source>
</evidence>
<keyword evidence="8" id="KW-0812">Transmembrane</keyword>
<evidence type="ECO:0000256" key="8">
    <source>
        <dbReference type="SAM" id="Phobius"/>
    </source>
</evidence>
<dbReference type="EMBL" id="LSFN01000006">
    <property type="protein sequence ID" value="OAB75912.1"/>
    <property type="molecule type" value="Genomic_DNA"/>
</dbReference>
<keyword evidence="4" id="KW-0547">Nucleotide-binding</keyword>
<dbReference type="GO" id="GO:0016020">
    <property type="term" value="C:membrane"/>
    <property type="evidence" value="ECO:0007669"/>
    <property type="project" value="InterPro"/>
</dbReference>
<dbReference type="Proteomes" id="UP000077134">
    <property type="component" value="Unassembled WGS sequence"/>
</dbReference>
<dbReference type="GO" id="GO:0000155">
    <property type="term" value="F:phosphorelay sensor kinase activity"/>
    <property type="evidence" value="ECO:0007669"/>
    <property type="project" value="InterPro"/>
</dbReference>
<accession>A0A167EV89</accession>
<dbReference type="OrthoDB" id="9781904at2"/>
<name>A0A167EV89_9BACL</name>
<feature type="transmembrane region" description="Helical" evidence="8">
    <location>
        <begin position="276"/>
        <end position="294"/>
    </location>
</feature>
<feature type="transmembrane region" description="Helical" evidence="8">
    <location>
        <begin position="7"/>
        <end position="26"/>
    </location>
</feature>
<feature type="transmembrane region" description="Helical" evidence="8">
    <location>
        <begin position="204"/>
        <end position="223"/>
    </location>
</feature>
<feature type="transmembrane region" description="Helical" evidence="8">
    <location>
        <begin position="367"/>
        <end position="386"/>
    </location>
</feature>
<keyword evidence="7" id="KW-0902">Two-component regulatory system</keyword>
<dbReference type="PANTHER" id="PTHR24421:SF60">
    <property type="entry name" value="SENSOR HISTIDINE KINASE COMP"/>
    <property type="match status" value="1"/>
</dbReference>
<feature type="transmembrane region" description="Helical" evidence="8">
    <location>
        <begin position="338"/>
        <end position="361"/>
    </location>
</feature>
<keyword evidence="11" id="KW-1185">Reference proteome</keyword>
<evidence type="ECO:0000256" key="4">
    <source>
        <dbReference type="ARBA" id="ARBA00022741"/>
    </source>
</evidence>
<evidence type="ECO:0000313" key="11">
    <source>
        <dbReference type="Proteomes" id="UP000077134"/>
    </source>
</evidence>
<dbReference type="InterPro" id="IPR050482">
    <property type="entry name" value="Sensor_HK_TwoCompSys"/>
</dbReference>
<dbReference type="InterPro" id="IPR005467">
    <property type="entry name" value="His_kinase_dom"/>
</dbReference>
<evidence type="ECO:0000256" key="3">
    <source>
        <dbReference type="ARBA" id="ARBA00022679"/>
    </source>
</evidence>
<evidence type="ECO:0000256" key="6">
    <source>
        <dbReference type="ARBA" id="ARBA00022840"/>
    </source>
</evidence>
<feature type="transmembrane region" description="Helical" evidence="8">
    <location>
        <begin position="235"/>
        <end position="256"/>
    </location>
</feature>
<feature type="transmembrane region" description="Helical" evidence="8">
    <location>
        <begin position="146"/>
        <end position="167"/>
    </location>
</feature>
<dbReference type="Gene3D" id="3.30.565.10">
    <property type="entry name" value="Histidine kinase-like ATPase, C-terminal domain"/>
    <property type="match status" value="1"/>
</dbReference>
<dbReference type="KEGG" id="pcx:LPB68_15300"/>
<dbReference type="GO" id="GO:0046983">
    <property type="term" value="F:protein dimerization activity"/>
    <property type="evidence" value="ECO:0007669"/>
    <property type="project" value="InterPro"/>
</dbReference>
<keyword evidence="6" id="KW-0067">ATP-binding</keyword>
<dbReference type="RefSeq" id="WP_068656875.1">
    <property type="nucleotide sequence ID" value="NZ_CP017770.1"/>
</dbReference>
<feature type="transmembrane region" description="Helical" evidence="8">
    <location>
        <begin position="173"/>
        <end position="192"/>
    </location>
</feature>
<proteinExistence type="predicted"/>
<dbReference type="CDD" id="cd16917">
    <property type="entry name" value="HATPase_UhpB-NarQ-NarX-like"/>
    <property type="match status" value="1"/>
</dbReference>
<evidence type="ECO:0000313" key="10">
    <source>
        <dbReference type="EMBL" id="OAB75912.1"/>
    </source>
</evidence>
<dbReference type="STRING" id="1763538.LPB68_15300"/>